<dbReference type="AlphaFoldDB" id="B8LCM8"/>
<feature type="compositionally biased region" description="Low complexity" evidence="1">
    <location>
        <begin position="208"/>
        <end position="218"/>
    </location>
</feature>
<dbReference type="HOGENOM" id="CLU_740799_0_0_1"/>
<feature type="compositionally biased region" description="Low complexity" evidence="1">
    <location>
        <begin position="187"/>
        <end position="199"/>
    </location>
</feature>
<feature type="region of interest" description="Disordered" evidence="1">
    <location>
        <begin position="1"/>
        <end position="24"/>
    </location>
</feature>
<reference evidence="2 3" key="1">
    <citation type="journal article" date="2004" name="Science">
        <title>The genome of the diatom Thalassiosira pseudonana: ecology, evolution, and metabolism.</title>
        <authorList>
            <person name="Armbrust E.V."/>
            <person name="Berges J.A."/>
            <person name="Bowler C."/>
            <person name="Green B.R."/>
            <person name="Martinez D."/>
            <person name="Putnam N.H."/>
            <person name="Zhou S."/>
            <person name="Allen A.E."/>
            <person name="Apt K.E."/>
            <person name="Bechner M."/>
            <person name="Brzezinski M.A."/>
            <person name="Chaal B.K."/>
            <person name="Chiovitti A."/>
            <person name="Davis A.K."/>
            <person name="Demarest M.S."/>
            <person name="Detter J.C."/>
            <person name="Glavina T."/>
            <person name="Goodstein D."/>
            <person name="Hadi M.Z."/>
            <person name="Hellsten U."/>
            <person name="Hildebrand M."/>
            <person name="Jenkins B.D."/>
            <person name="Jurka J."/>
            <person name="Kapitonov V.V."/>
            <person name="Kroger N."/>
            <person name="Lau W.W."/>
            <person name="Lane T.W."/>
            <person name="Larimer F.W."/>
            <person name="Lippmeier J.C."/>
            <person name="Lucas S."/>
            <person name="Medina M."/>
            <person name="Montsant A."/>
            <person name="Obornik M."/>
            <person name="Parker M.S."/>
            <person name="Palenik B."/>
            <person name="Pazour G.J."/>
            <person name="Richardson P.M."/>
            <person name="Rynearson T.A."/>
            <person name="Saito M.A."/>
            <person name="Schwartz D.C."/>
            <person name="Thamatrakoln K."/>
            <person name="Valentin K."/>
            <person name="Vardi A."/>
            <person name="Wilkerson F.P."/>
            <person name="Rokhsar D.S."/>
        </authorList>
    </citation>
    <scope>NUCLEOTIDE SEQUENCE [LARGE SCALE GENOMIC DNA]</scope>
    <source>
        <strain evidence="2 3">CCMP1335</strain>
    </source>
</reference>
<keyword evidence="3" id="KW-1185">Reference proteome</keyword>
<organism evidence="2 3">
    <name type="scientific">Thalassiosira pseudonana</name>
    <name type="common">Marine diatom</name>
    <name type="synonym">Cyclotella nana</name>
    <dbReference type="NCBI Taxonomy" id="35128"/>
    <lineage>
        <taxon>Eukaryota</taxon>
        <taxon>Sar</taxon>
        <taxon>Stramenopiles</taxon>
        <taxon>Ochrophyta</taxon>
        <taxon>Bacillariophyta</taxon>
        <taxon>Coscinodiscophyceae</taxon>
        <taxon>Thalassiosirophycidae</taxon>
        <taxon>Thalassiosirales</taxon>
        <taxon>Thalassiosiraceae</taxon>
        <taxon>Thalassiosira</taxon>
    </lineage>
</organism>
<dbReference type="PaxDb" id="35128-Thaps25147"/>
<evidence type="ECO:0000313" key="3">
    <source>
        <dbReference type="Proteomes" id="UP000001449"/>
    </source>
</evidence>
<dbReference type="InParanoid" id="B8LCM8"/>
<dbReference type="eggNOG" id="ENOG502SZU1">
    <property type="taxonomic scope" value="Eukaryota"/>
</dbReference>
<feature type="compositionally biased region" description="Low complexity" evidence="1">
    <location>
        <begin position="1"/>
        <end position="17"/>
    </location>
</feature>
<feature type="region of interest" description="Disordered" evidence="1">
    <location>
        <begin position="115"/>
        <end position="146"/>
    </location>
</feature>
<feature type="region of interest" description="Disordered" evidence="1">
    <location>
        <begin position="39"/>
        <end position="62"/>
    </location>
</feature>
<dbReference type="KEGG" id="tps:THAPSDRAFT_25147"/>
<dbReference type="Proteomes" id="UP000001449">
    <property type="component" value="Chromosome 16"/>
</dbReference>
<name>B8LCM8_THAPS</name>
<evidence type="ECO:0000256" key="1">
    <source>
        <dbReference type="SAM" id="MobiDB-lite"/>
    </source>
</evidence>
<protein>
    <submittedName>
        <fullName evidence="2">Uncharacterized protein</fullName>
    </submittedName>
</protein>
<sequence>MGQAASKAASAVKQSTSGVVVSNHGPKARAAAGVVVGGGGHDASAVDHGRTRAPGGEYSPTRGAGLEVNTGEMMPEMPPDLIKFLTNAGPLKRSIDKERTSPKVYDSLVVEDDSKAGDTAVDGAGGGSSGNNEESTTINANEEKEQMKQANLRVRRRMPIMGGGGGEDSINKDTASVKSGGKEDNTLLQQQQQQQQLHQTNNESDDGTMTTRTTNFSTTDRSHIHMGFGLGRRDLFEVSKKLSTLQQYGTVGVGGESLDQSKEWKELVKNEFHSLIAKDVDLPQSSMAGRTEEQLDQDLKLMEDSLRYIGVPVLMKDTDGDIIGTWGYKVNDLRFSGLGVAKEGSVEFVLLGEERRKVVNVTEEHRQFFRGVSS</sequence>
<dbReference type="RefSeq" id="XP_002296810.1">
    <property type="nucleotide sequence ID" value="XM_002296774.1"/>
</dbReference>
<proteinExistence type="predicted"/>
<feature type="region of interest" description="Disordered" evidence="1">
    <location>
        <begin position="158"/>
        <end position="218"/>
    </location>
</feature>
<dbReference type="EMBL" id="DS999417">
    <property type="protein sequence ID" value="EED87011.1"/>
    <property type="molecule type" value="Genomic_DNA"/>
</dbReference>
<evidence type="ECO:0000313" key="2">
    <source>
        <dbReference type="EMBL" id="EED87011.1"/>
    </source>
</evidence>
<gene>
    <name evidence="2" type="ORF">THAPSDRAFT_25147</name>
</gene>
<accession>B8LCM8</accession>
<dbReference type="GeneID" id="7442534"/>
<reference evidence="2 3" key="2">
    <citation type="journal article" date="2008" name="Nature">
        <title>The Phaeodactylum genome reveals the evolutionary history of diatom genomes.</title>
        <authorList>
            <person name="Bowler C."/>
            <person name="Allen A.E."/>
            <person name="Badger J.H."/>
            <person name="Grimwood J."/>
            <person name="Jabbari K."/>
            <person name="Kuo A."/>
            <person name="Maheswari U."/>
            <person name="Martens C."/>
            <person name="Maumus F."/>
            <person name="Otillar R.P."/>
            <person name="Rayko E."/>
            <person name="Salamov A."/>
            <person name="Vandepoele K."/>
            <person name="Beszteri B."/>
            <person name="Gruber A."/>
            <person name="Heijde M."/>
            <person name="Katinka M."/>
            <person name="Mock T."/>
            <person name="Valentin K."/>
            <person name="Verret F."/>
            <person name="Berges J.A."/>
            <person name="Brownlee C."/>
            <person name="Cadoret J.P."/>
            <person name="Chiovitti A."/>
            <person name="Choi C.J."/>
            <person name="Coesel S."/>
            <person name="De Martino A."/>
            <person name="Detter J.C."/>
            <person name="Durkin C."/>
            <person name="Falciatore A."/>
            <person name="Fournet J."/>
            <person name="Haruta M."/>
            <person name="Huysman M.J."/>
            <person name="Jenkins B.D."/>
            <person name="Jiroutova K."/>
            <person name="Jorgensen R.E."/>
            <person name="Joubert Y."/>
            <person name="Kaplan A."/>
            <person name="Kroger N."/>
            <person name="Kroth P.G."/>
            <person name="La Roche J."/>
            <person name="Lindquist E."/>
            <person name="Lommer M."/>
            <person name="Martin-Jezequel V."/>
            <person name="Lopez P.J."/>
            <person name="Lucas S."/>
            <person name="Mangogna M."/>
            <person name="McGinnis K."/>
            <person name="Medlin L.K."/>
            <person name="Montsant A."/>
            <person name="Oudot-Le Secq M.P."/>
            <person name="Napoli C."/>
            <person name="Obornik M."/>
            <person name="Parker M.S."/>
            <person name="Petit J.L."/>
            <person name="Porcel B.M."/>
            <person name="Poulsen N."/>
            <person name="Robison M."/>
            <person name="Rychlewski L."/>
            <person name="Rynearson T.A."/>
            <person name="Schmutz J."/>
            <person name="Shapiro H."/>
            <person name="Siaut M."/>
            <person name="Stanley M."/>
            <person name="Sussman M.R."/>
            <person name="Taylor A.R."/>
            <person name="Vardi A."/>
            <person name="von Dassow P."/>
            <person name="Vyverman W."/>
            <person name="Willis A."/>
            <person name="Wyrwicz L.S."/>
            <person name="Rokhsar D.S."/>
            <person name="Weissenbach J."/>
            <person name="Armbrust E.V."/>
            <person name="Green B.R."/>
            <person name="Van de Peer Y."/>
            <person name="Grigoriev I.V."/>
        </authorList>
    </citation>
    <scope>NUCLEOTIDE SEQUENCE [LARGE SCALE GENOMIC DNA]</scope>
    <source>
        <strain evidence="2 3">CCMP1335</strain>
    </source>
</reference>